<reference evidence="7" key="2">
    <citation type="journal article" date="2024" name="Antonie Van Leeuwenhoek">
        <title>Roseihalotalea indica gen. nov., sp. nov., a halophilic Bacteroidetes from mesopelagic Southwest Indian Ocean with higher carbohydrate metabolic potential.</title>
        <authorList>
            <person name="Chen B."/>
            <person name="Zhang M."/>
            <person name="Lin D."/>
            <person name="Ye J."/>
            <person name="Tang K."/>
        </authorList>
    </citation>
    <scope>NUCLEOTIDE SEQUENCE</scope>
    <source>
        <strain evidence="7">TK19036</strain>
    </source>
</reference>
<dbReference type="AlphaFoldDB" id="A0AA49GKK7"/>
<reference evidence="7" key="1">
    <citation type="journal article" date="2023" name="Comput. Struct. Biotechnol. J.">
        <title>Discovery of a novel marine Bacteroidetes with a rich repertoire of carbohydrate-active enzymes.</title>
        <authorList>
            <person name="Chen B."/>
            <person name="Liu G."/>
            <person name="Chen Q."/>
            <person name="Wang H."/>
            <person name="Liu L."/>
            <person name="Tang K."/>
        </authorList>
    </citation>
    <scope>NUCLEOTIDE SEQUENCE</scope>
    <source>
        <strain evidence="7">TK19036</strain>
    </source>
</reference>
<name>A0AA49GKK7_9BACT</name>
<dbReference type="InterPro" id="IPR003439">
    <property type="entry name" value="ABC_transporter-like_ATP-bd"/>
</dbReference>
<gene>
    <name evidence="7" type="ORF">K4G66_25960</name>
</gene>
<keyword evidence="5 7" id="KW-0067">ATP-binding</keyword>
<dbReference type="EMBL" id="CP120682">
    <property type="protein sequence ID" value="WKN35818.1"/>
    <property type="molecule type" value="Genomic_DNA"/>
</dbReference>
<dbReference type="Gene3D" id="3.40.50.300">
    <property type="entry name" value="P-loop containing nucleotide triphosphate hydrolases"/>
    <property type="match status" value="1"/>
</dbReference>
<dbReference type="InterPro" id="IPR017871">
    <property type="entry name" value="ABC_transporter-like_CS"/>
</dbReference>
<dbReference type="PANTHER" id="PTHR42711">
    <property type="entry name" value="ABC TRANSPORTER ATP-BINDING PROTEIN"/>
    <property type="match status" value="1"/>
</dbReference>
<feature type="domain" description="ABC transporter" evidence="6">
    <location>
        <begin position="2"/>
        <end position="229"/>
    </location>
</feature>
<dbReference type="PROSITE" id="PS00211">
    <property type="entry name" value="ABC_TRANSPORTER_1"/>
    <property type="match status" value="1"/>
</dbReference>
<evidence type="ECO:0000313" key="7">
    <source>
        <dbReference type="EMBL" id="WKN35818.1"/>
    </source>
</evidence>
<evidence type="ECO:0000259" key="6">
    <source>
        <dbReference type="PROSITE" id="PS50893"/>
    </source>
</evidence>
<keyword evidence="2" id="KW-0813">Transport</keyword>
<evidence type="ECO:0000256" key="1">
    <source>
        <dbReference type="ARBA" id="ARBA00005417"/>
    </source>
</evidence>
<dbReference type="CDD" id="cd03230">
    <property type="entry name" value="ABC_DR_subfamily_A"/>
    <property type="match status" value="1"/>
</dbReference>
<sequence>MITIHHLTKSFNGFTAVNDLNLHIEQGAYVALLGPNGAGKTTLVEMIEGLQTPTSGEITINNQNWQHHADDLRRLIGLSLQETKFVDKMTVKETLDLFGSFYHLPQQRTREILQAVNLESKQNTFTVKLSGGQRQRLALGVALMNEPQVLLLDEPTTGLDPNARREVWDILTQLRQKQHTTMILTTHYMEEAQYLCDRIVIMDQGKILADGTLENLLDMYDQGEIISFRLEQPLLPEMTREIPGLQHYDNQNAYHEGQLIVDEITSALPAFLALIERHQLGMRELECRKKTLDDLFVSMTGRRLDA</sequence>
<accession>A0AA49GKK7</accession>
<dbReference type="SMART" id="SM00382">
    <property type="entry name" value="AAA"/>
    <property type="match status" value="1"/>
</dbReference>
<evidence type="ECO:0000256" key="4">
    <source>
        <dbReference type="ARBA" id="ARBA00022741"/>
    </source>
</evidence>
<protein>
    <submittedName>
        <fullName evidence="7">ABC transporter ATP-binding protein</fullName>
    </submittedName>
</protein>
<dbReference type="InterPro" id="IPR050763">
    <property type="entry name" value="ABC_transporter_ATP-binding"/>
</dbReference>
<keyword evidence="4" id="KW-0547">Nucleotide-binding</keyword>
<evidence type="ECO:0000256" key="2">
    <source>
        <dbReference type="ARBA" id="ARBA00022448"/>
    </source>
</evidence>
<dbReference type="SUPFAM" id="SSF52540">
    <property type="entry name" value="P-loop containing nucleoside triphosphate hydrolases"/>
    <property type="match status" value="1"/>
</dbReference>
<dbReference type="GO" id="GO:0005524">
    <property type="term" value="F:ATP binding"/>
    <property type="evidence" value="ECO:0007669"/>
    <property type="project" value="UniProtKB-KW"/>
</dbReference>
<dbReference type="InterPro" id="IPR027417">
    <property type="entry name" value="P-loop_NTPase"/>
</dbReference>
<proteinExistence type="inferred from homology"/>
<dbReference type="GO" id="GO:0016887">
    <property type="term" value="F:ATP hydrolysis activity"/>
    <property type="evidence" value="ECO:0007669"/>
    <property type="project" value="InterPro"/>
</dbReference>
<dbReference type="PANTHER" id="PTHR42711:SF5">
    <property type="entry name" value="ABC TRANSPORTER ATP-BINDING PROTEIN NATA"/>
    <property type="match status" value="1"/>
</dbReference>
<evidence type="ECO:0000256" key="5">
    <source>
        <dbReference type="ARBA" id="ARBA00022840"/>
    </source>
</evidence>
<keyword evidence="3" id="KW-0536">Nodulation</keyword>
<organism evidence="7">
    <name type="scientific">Roseihalotalea indica</name>
    <dbReference type="NCBI Taxonomy" id="2867963"/>
    <lineage>
        <taxon>Bacteria</taxon>
        <taxon>Pseudomonadati</taxon>
        <taxon>Bacteroidota</taxon>
        <taxon>Cytophagia</taxon>
        <taxon>Cytophagales</taxon>
        <taxon>Catalimonadaceae</taxon>
        <taxon>Roseihalotalea</taxon>
    </lineage>
</organism>
<dbReference type="PROSITE" id="PS50893">
    <property type="entry name" value="ABC_TRANSPORTER_2"/>
    <property type="match status" value="1"/>
</dbReference>
<comment type="similarity">
    <text evidence="1">Belongs to the ABC transporter superfamily.</text>
</comment>
<dbReference type="InterPro" id="IPR003593">
    <property type="entry name" value="AAA+_ATPase"/>
</dbReference>
<evidence type="ECO:0000256" key="3">
    <source>
        <dbReference type="ARBA" id="ARBA00022458"/>
    </source>
</evidence>
<dbReference type="Pfam" id="PF00005">
    <property type="entry name" value="ABC_tran"/>
    <property type="match status" value="1"/>
</dbReference>